<dbReference type="InterPro" id="IPR019600">
    <property type="entry name" value="Hemin_uptake_protein_HemP"/>
</dbReference>
<dbReference type="Pfam" id="PF10636">
    <property type="entry name" value="hemP"/>
    <property type="match status" value="1"/>
</dbReference>
<protein>
    <submittedName>
        <fullName evidence="1">Hemin transporter</fullName>
    </submittedName>
</protein>
<sequence>MSITSEQLLGEHGVAFIVHQGEYYQLRQTKAGKLILTK</sequence>
<accession>A0A208ZYR9</accession>
<comment type="caution">
    <text evidence="1">The sequence shown here is derived from an EMBL/GenBank/DDBJ whole genome shotgun (WGS) entry which is preliminary data.</text>
</comment>
<proteinExistence type="predicted"/>
<organism evidence="1 2">
    <name type="scientific">Yersinia intermedia</name>
    <dbReference type="NCBI Taxonomy" id="631"/>
    <lineage>
        <taxon>Bacteria</taxon>
        <taxon>Pseudomonadati</taxon>
        <taxon>Pseudomonadota</taxon>
        <taxon>Gammaproteobacteria</taxon>
        <taxon>Enterobacterales</taxon>
        <taxon>Yersiniaceae</taxon>
        <taxon>Yersinia</taxon>
    </lineage>
</organism>
<name>A0A208ZYR9_YERIN</name>
<evidence type="ECO:0000313" key="1">
    <source>
        <dbReference type="EMBL" id="OVZ85657.1"/>
    </source>
</evidence>
<gene>
    <name evidence="1" type="ORF">CBW57_13915</name>
</gene>
<reference evidence="1 2" key="1">
    <citation type="submission" date="2017-05" db="EMBL/GenBank/DDBJ databases">
        <title>Whole genome sequencing of Yersinia kristensenii.</title>
        <authorList>
            <person name="Campioni F."/>
        </authorList>
    </citation>
    <scope>NUCLEOTIDE SEQUENCE [LARGE SCALE GENOMIC DNA]</scope>
    <source>
        <strain evidence="1 2">CFSAN060536</strain>
    </source>
</reference>
<dbReference type="EMBL" id="NHOI01000017">
    <property type="protein sequence ID" value="OVZ85657.1"/>
    <property type="molecule type" value="Genomic_DNA"/>
</dbReference>
<dbReference type="AlphaFoldDB" id="A0A208ZYR9"/>
<evidence type="ECO:0000313" key="2">
    <source>
        <dbReference type="Proteomes" id="UP000196440"/>
    </source>
</evidence>
<dbReference type="Gene3D" id="2.10.70.10">
    <property type="entry name" value="Complement Module, domain 1"/>
    <property type="match status" value="1"/>
</dbReference>
<dbReference type="Proteomes" id="UP000196440">
    <property type="component" value="Unassembled WGS sequence"/>
</dbReference>